<evidence type="ECO:0000313" key="2">
    <source>
        <dbReference type="Proteomes" id="UP001230268"/>
    </source>
</evidence>
<proteinExistence type="predicted"/>
<protein>
    <submittedName>
        <fullName evidence="1">Uncharacterized protein</fullName>
    </submittedName>
</protein>
<name>A0AAD8LFQ9_BABGI</name>
<keyword evidence="2" id="KW-1185">Reference proteome</keyword>
<accession>A0AAD8LFQ9</accession>
<gene>
    <name evidence="1" type="ORF">BgAZ_500870</name>
</gene>
<reference evidence="1" key="1">
    <citation type="submission" date="2023-08" db="EMBL/GenBank/DDBJ databases">
        <title>Draft sequence of the Babesia gibsoni genome.</title>
        <authorList>
            <person name="Yamagishi J.Y."/>
            <person name="Xuan X.X."/>
        </authorList>
    </citation>
    <scope>NUCLEOTIDE SEQUENCE</scope>
    <source>
        <strain evidence="1">Azabu</strain>
    </source>
</reference>
<organism evidence="1 2">
    <name type="scientific">Babesia gibsoni</name>
    <dbReference type="NCBI Taxonomy" id="33632"/>
    <lineage>
        <taxon>Eukaryota</taxon>
        <taxon>Sar</taxon>
        <taxon>Alveolata</taxon>
        <taxon>Apicomplexa</taxon>
        <taxon>Aconoidasida</taxon>
        <taxon>Piroplasmida</taxon>
        <taxon>Babesiidae</taxon>
        <taxon>Babesia</taxon>
    </lineage>
</organism>
<comment type="caution">
    <text evidence="1">The sequence shown here is derived from an EMBL/GenBank/DDBJ whole genome shotgun (WGS) entry which is preliminary data.</text>
</comment>
<dbReference type="AlphaFoldDB" id="A0AAD8LFQ9"/>
<sequence>MVQKKRVNVKDCEEILRSLSVDRQLSCALVKDYTSLRMTALQGVSIHSPDVEKENSVREQLESLLQDSVENVKALEAFWKDIDNDATTGAYELCPLDIIAYWKRDIALRIVLLNSVPICDAMDLQRLLFMWLDSPYKHKLPFENS</sequence>
<dbReference type="EMBL" id="JAVEPI010000005">
    <property type="protein sequence ID" value="KAK1441755.1"/>
    <property type="molecule type" value="Genomic_DNA"/>
</dbReference>
<dbReference type="Proteomes" id="UP001230268">
    <property type="component" value="Unassembled WGS sequence"/>
</dbReference>
<evidence type="ECO:0000313" key="1">
    <source>
        <dbReference type="EMBL" id="KAK1441755.1"/>
    </source>
</evidence>